<feature type="compositionally biased region" description="Basic and acidic residues" evidence="1">
    <location>
        <begin position="478"/>
        <end position="487"/>
    </location>
</feature>
<evidence type="ECO:0008006" key="4">
    <source>
        <dbReference type="Google" id="ProtNLM"/>
    </source>
</evidence>
<feature type="region of interest" description="Disordered" evidence="1">
    <location>
        <begin position="394"/>
        <end position="488"/>
    </location>
</feature>
<organism evidence="2 3">
    <name type="scientific">Psylliodes chrysocephalus</name>
    <dbReference type="NCBI Taxonomy" id="3402493"/>
    <lineage>
        <taxon>Eukaryota</taxon>
        <taxon>Metazoa</taxon>
        <taxon>Ecdysozoa</taxon>
        <taxon>Arthropoda</taxon>
        <taxon>Hexapoda</taxon>
        <taxon>Insecta</taxon>
        <taxon>Pterygota</taxon>
        <taxon>Neoptera</taxon>
        <taxon>Endopterygota</taxon>
        <taxon>Coleoptera</taxon>
        <taxon>Polyphaga</taxon>
        <taxon>Cucujiformia</taxon>
        <taxon>Chrysomeloidea</taxon>
        <taxon>Chrysomelidae</taxon>
        <taxon>Galerucinae</taxon>
        <taxon>Alticini</taxon>
        <taxon>Psylliodes</taxon>
    </lineage>
</organism>
<feature type="compositionally biased region" description="Acidic residues" evidence="1">
    <location>
        <begin position="450"/>
        <end position="465"/>
    </location>
</feature>
<evidence type="ECO:0000313" key="3">
    <source>
        <dbReference type="Proteomes" id="UP001153636"/>
    </source>
</evidence>
<feature type="compositionally biased region" description="Basic and acidic residues" evidence="1">
    <location>
        <begin position="394"/>
        <end position="411"/>
    </location>
</feature>
<sequence>MNALICDAPARASVTYTKGHNGYHWCVKCIQEGSLINNRMEFLELNSTLRTDESFKNKFDKDHHTGTSILEQLEFSMVSQVHLDYMHLVCLGVMKRLLQFWHKGRQDVRIPNIRFENLCQLLLSIKTLIPNVFCRKPRSLSDVDRFKATEFRQILLYKGMISLKKFLPDNMYHHFLLLTCSIRILTSPSLCTKLNETAQGLIEHFITEYSEIYGEHLITFNVYNLSHLCNDVQKFGCLGHFSAFPAESFMQCIKQKICLYSGKSLQQLVKRPEEETIRCEKYNYVTIKSNENETSSTMTSRGKRLVLLAQENTQLLRDDTVLENLNNQISSSDLLKATTSCITEETNNTIRGNDILQRALQSSFLFVNKENIDDILPQDIEPVEKENSRTEIFENKVIFEDIPENDDRPNEGDAPDYPDFVPNEEHFSSDSEFEGEAFNERQKDGLPNEPELEEETDNNESDIEMLENNQEKKRRRKPDKDELPREKTRIRRMAGEEYIGYTRNRQGQIFHNKQRAARAIGPTCTSSKCLKYKNRFCRSISEEERNQIFSSFWKKMNWDQRKIYVVGLIKMKSTERKKDSTKQYIEYDFESKAKLYKIYQEKCLADKNRSLSYWYFSELFEDLNLALYTSKKDQCNTCVAYRAGNIETTEYNKHIALKDQARQAKDIDKDKAKEAQKYLEPGHTQMECDAVHSLIERKLKSREITLPYDYVTKTREARQKPITLNAEILTHEIFKNYDNKDLMMYRSIKPGRYTNDPTVNNLRELHYSSEGTIGYKTDFSDQIRALPQRSKEIDDSKYVVEGLFQDQLKISAQKFSHLQDIKSTLAPEFHGFYDSLQFKKDKLV</sequence>
<name>A0A9P0CW89_9CUCU</name>
<reference evidence="2" key="1">
    <citation type="submission" date="2022-01" db="EMBL/GenBank/DDBJ databases">
        <authorList>
            <person name="King R."/>
        </authorList>
    </citation>
    <scope>NUCLEOTIDE SEQUENCE</scope>
</reference>
<evidence type="ECO:0000256" key="1">
    <source>
        <dbReference type="SAM" id="MobiDB-lite"/>
    </source>
</evidence>
<dbReference type="EMBL" id="OV651833">
    <property type="protein sequence ID" value="CAH1107353.1"/>
    <property type="molecule type" value="Genomic_DNA"/>
</dbReference>
<keyword evidence="3" id="KW-1185">Reference proteome</keyword>
<evidence type="ECO:0000313" key="2">
    <source>
        <dbReference type="EMBL" id="CAH1107353.1"/>
    </source>
</evidence>
<dbReference type="OrthoDB" id="10053513at2759"/>
<dbReference type="AlphaFoldDB" id="A0A9P0CW89"/>
<protein>
    <recommendedName>
        <fullName evidence="4">Transposase</fullName>
    </recommendedName>
</protein>
<accession>A0A9P0CW89</accession>
<proteinExistence type="predicted"/>
<dbReference type="PANTHER" id="PTHR33053">
    <property type="entry name" value="PROTEIN, PUTATIVE-RELATED"/>
    <property type="match status" value="1"/>
</dbReference>
<dbReference type="Proteomes" id="UP001153636">
    <property type="component" value="Chromosome 21"/>
</dbReference>
<gene>
    <name evidence="2" type="ORF">PSYICH_LOCUS8116</name>
</gene>